<accession>A0A1F5Z240</accession>
<evidence type="ECO:0000313" key="2">
    <source>
        <dbReference type="Proteomes" id="UP000177354"/>
    </source>
</evidence>
<dbReference type="AlphaFoldDB" id="A0A1F5Z240"/>
<dbReference type="Proteomes" id="UP000177354">
    <property type="component" value="Unassembled WGS sequence"/>
</dbReference>
<protein>
    <recommendedName>
        <fullName evidence="3">Phospholipid/glycerol acyltransferase domain-containing protein</fullName>
    </recommendedName>
</protein>
<organism evidence="1 2">
    <name type="scientific">Candidatus Gottesmanbacteria bacterium RIFCSPHIGHO2_01_FULL_40_15</name>
    <dbReference type="NCBI Taxonomy" id="1798376"/>
    <lineage>
        <taxon>Bacteria</taxon>
        <taxon>Candidatus Gottesmaniibacteriota</taxon>
    </lineage>
</organism>
<evidence type="ECO:0000313" key="1">
    <source>
        <dbReference type="EMBL" id="OGG06501.1"/>
    </source>
</evidence>
<evidence type="ECO:0008006" key="3">
    <source>
        <dbReference type="Google" id="ProtNLM"/>
    </source>
</evidence>
<gene>
    <name evidence="1" type="ORF">A2777_05985</name>
</gene>
<proteinExistence type="predicted"/>
<reference evidence="1 2" key="1">
    <citation type="journal article" date="2016" name="Nat. Commun.">
        <title>Thousands of microbial genomes shed light on interconnected biogeochemical processes in an aquifer system.</title>
        <authorList>
            <person name="Anantharaman K."/>
            <person name="Brown C.T."/>
            <person name="Hug L.A."/>
            <person name="Sharon I."/>
            <person name="Castelle C.J."/>
            <person name="Probst A.J."/>
            <person name="Thomas B.C."/>
            <person name="Singh A."/>
            <person name="Wilkins M.J."/>
            <person name="Karaoz U."/>
            <person name="Brodie E.L."/>
            <person name="Williams K.H."/>
            <person name="Hubbard S.S."/>
            <person name="Banfield J.F."/>
        </authorList>
    </citation>
    <scope>NUCLEOTIDE SEQUENCE [LARGE SCALE GENOMIC DNA]</scope>
</reference>
<sequence length="262" mass="29194">MGLRPELDISRTISRFPPKLAGEIIYSLYMGNKRDLYEDSNRIRMKNKIQIFGQENLNHIGNTSVFIVFNHPVTPVLVEGIFTLLAILSDDDIAGRKDITLIAAGEIPSKKNAYFPWSISFMKKLAYIYNINDDETTRILLVPNNKLRPDYREGRKKVNSAIRSQLARGGIVALAGEGDWGENINQTKKDSDLRHGAGQIAIDTVETFGGKVLPVAIAVSLNGMPYLQIGEPLIPRSSDKKDVSLQIAESIKAMLPKEMVVR</sequence>
<dbReference type="EMBL" id="MFJF01000015">
    <property type="protein sequence ID" value="OGG06501.1"/>
    <property type="molecule type" value="Genomic_DNA"/>
</dbReference>
<name>A0A1F5Z240_9BACT</name>
<comment type="caution">
    <text evidence="1">The sequence shown here is derived from an EMBL/GenBank/DDBJ whole genome shotgun (WGS) entry which is preliminary data.</text>
</comment>